<organism evidence="1">
    <name type="scientific">marine sediment metagenome</name>
    <dbReference type="NCBI Taxonomy" id="412755"/>
    <lineage>
        <taxon>unclassified sequences</taxon>
        <taxon>metagenomes</taxon>
        <taxon>ecological metagenomes</taxon>
    </lineage>
</organism>
<feature type="non-terminal residue" evidence="1">
    <location>
        <position position="67"/>
    </location>
</feature>
<name>A0A0F8YNM6_9ZZZZ</name>
<sequence length="67" mass="7750">MEKKLKQASDRLTFGQKFRQQEREDTWRESAEQYAAEGNYGSYNTDDETADLVNINISFSTINTLVP</sequence>
<reference evidence="1" key="1">
    <citation type="journal article" date="2015" name="Nature">
        <title>Complex archaea that bridge the gap between prokaryotes and eukaryotes.</title>
        <authorList>
            <person name="Spang A."/>
            <person name="Saw J.H."/>
            <person name="Jorgensen S.L."/>
            <person name="Zaremba-Niedzwiedzka K."/>
            <person name="Martijn J."/>
            <person name="Lind A.E."/>
            <person name="van Eijk R."/>
            <person name="Schleper C."/>
            <person name="Guy L."/>
            <person name="Ettema T.J."/>
        </authorList>
    </citation>
    <scope>NUCLEOTIDE SEQUENCE</scope>
</reference>
<comment type="caution">
    <text evidence="1">The sequence shown here is derived from an EMBL/GenBank/DDBJ whole genome shotgun (WGS) entry which is preliminary data.</text>
</comment>
<evidence type="ECO:0000313" key="1">
    <source>
        <dbReference type="EMBL" id="KKK82957.1"/>
    </source>
</evidence>
<accession>A0A0F8YNM6</accession>
<proteinExistence type="predicted"/>
<protein>
    <submittedName>
        <fullName evidence="1">Uncharacterized protein</fullName>
    </submittedName>
</protein>
<dbReference type="AlphaFoldDB" id="A0A0F8YNM6"/>
<gene>
    <name evidence="1" type="ORF">LCGC14_2798230</name>
</gene>
<dbReference type="EMBL" id="LAZR01052440">
    <property type="protein sequence ID" value="KKK82957.1"/>
    <property type="molecule type" value="Genomic_DNA"/>
</dbReference>